<dbReference type="AlphaFoldDB" id="A0AAV7K3F1"/>
<dbReference type="InterPro" id="IPR036465">
    <property type="entry name" value="vWFA_dom_sf"/>
</dbReference>
<proteinExistence type="predicted"/>
<comment type="caution">
    <text evidence="1">The sequence shown here is derived from an EMBL/GenBank/DDBJ whole genome shotgun (WGS) entry which is preliminary data.</text>
</comment>
<dbReference type="Proteomes" id="UP001165289">
    <property type="component" value="Unassembled WGS sequence"/>
</dbReference>
<gene>
    <name evidence="1" type="ORF">LOD99_1914</name>
</gene>
<dbReference type="EMBL" id="JAKMXF010000177">
    <property type="protein sequence ID" value="KAI6655772.1"/>
    <property type="molecule type" value="Genomic_DNA"/>
</dbReference>
<dbReference type="Gene3D" id="3.40.50.410">
    <property type="entry name" value="von Willebrand factor, type A domain"/>
    <property type="match status" value="1"/>
</dbReference>
<organism evidence="1 2">
    <name type="scientific">Oopsacas minuta</name>
    <dbReference type="NCBI Taxonomy" id="111878"/>
    <lineage>
        <taxon>Eukaryota</taxon>
        <taxon>Metazoa</taxon>
        <taxon>Porifera</taxon>
        <taxon>Hexactinellida</taxon>
        <taxon>Hexasterophora</taxon>
        <taxon>Lyssacinosida</taxon>
        <taxon>Leucopsacidae</taxon>
        <taxon>Oopsacas</taxon>
    </lineage>
</organism>
<accession>A0AAV7K3F1</accession>
<evidence type="ECO:0000313" key="2">
    <source>
        <dbReference type="Proteomes" id="UP001165289"/>
    </source>
</evidence>
<evidence type="ECO:0000313" key="1">
    <source>
        <dbReference type="EMBL" id="KAI6655772.1"/>
    </source>
</evidence>
<sequence length="98" mass="10911">MELDQWPMILIGPESRSDYKLVAQKGDKSVFAIVIYRDHCDGDDLIEMFPVDSRFTINHQSVQNFLEGVKIFGGGDGPEAVLDGLAIAINKFTHSDNI</sequence>
<name>A0AAV7K3F1_9METZ</name>
<protein>
    <submittedName>
        <fullName evidence="1">Uncharacterized protein</fullName>
    </submittedName>
</protein>
<keyword evidence="2" id="KW-1185">Reference proteome</keyword>
<reference evidence="1 2" key="1">
    <citation type="journal article" date="2023" name="BMC Biol.">
        <title>The compact genome of the sponge Oopsacas minuta (Hexactinellida) is lacking key metazoan core genes.</title>
        <authorList>
            <person name="Santini S."/>
            <person name="Schenkelaars Q."/>
            <person name="Jourda C."/>
            <person name="Duchesne M."/>
            <person name="Belahbib H."/>
            <person name="Rocher C."/>
            <person name="Selva M."/>
            <person name="Riesgo A."/>
            <person name="Vervoort M."/>
            <person name="Leys S.P."/>
            <person name="Kodjabachian L."/>
            <person name="Le Bivic A."/>
            <person name="Borchiellini C."/>
            <person name="Claverie J.M."/>
            <person name="Renard E."/>
        </authorList>
    </citation>
    <scope>NUCLEOTIDE SEQUENCE [LARGE SCALE GENOMIC DNA]</scope>
    <source>
        <strain evidence="1">SPO-2</strain>
    </source>
</reference>